<name>A0A2W6MS20_9HELI</name>
<keyword evidence="4" id="KW-1185">Reference proteome</keyword>
<dbReference type="OrthoDB" id="468094at2"/>
<sequence length="1171" mass="125486">MSGYRIKKQISISIVASIFLAQQSLYALPSGGKFTHGSSGTITSGKGSMDITGIKGTGGGNNYVINWGGGFGINKGEDVNFHNKTKGNGGGTFLNIDLKGKTSQINGDLNANGNNIFIINPAGMTIGKDGAINGANQFGFSSMALNASQITAFANNSDESKNYNFFYPSNFKQNKGDLVNLGTIQANEIKLVGNKVELGKIENNGNNKTNVSIDGNYVYVNMGKIKNPLMSKTIKVEANARIRGYQEDTMKNFHDGGKGYTFFNDSNLISTQGNDWRKSLTLENTTEWNFFAEAWNNPDKYNLQEVGDDVTVRLLNDIDFKWQKADTVGINNQAFKGIFDGGGYKLENVTLTSQIGSGGTYTGLFGIVEGGTIANLILSGVAFSGEVQTGGSIAAVMKGGTIDNVHVDGKNGSISASTANDKNSALGGMVGSIEGNSKVVIKNSSVKNFNSISMTSNASSGNPALGVGGFVGAISNGEVTFENILLDSIGNIEANDVSENKNSGLGKEVGAGGFVGKVLAGGSGNLVFKDIDIKNLGNVNVTTNEELTMFTGGAGGFVGVLNSGASFQNIYIDINGGIKAEKTQDDARVSSSAMMAGGLIGNISNAITIKDLSGIKIDLDKAASIQAINKRSEKTNLKRYAGAGGLIGGSFSMGNSSLLDVAIQSASNNQILIQGDEESAIQARIDGVFEGFDMVGKNTISGLIKNNPNFALSKVDNFNGFNGYYKESKIDNGITPPPTQIKLDDSDYAGVEESIKDIFDEFKNSGYELDLNTNDGVITFYYKGDKNTKIEISLSDLEGKNFVDFVEALATKAKAEYEKYVDIPEDKITAEEKQKLEQFNSLYQTLDFISEVASNGNVGDKDNVDNTRPDYENTIHYSLKNSSSNYKNGGKALGEYTAKLASLLSYVDGMQEDLKNNKELQEEFIKNWGGNSLEEAYKNYVSFYEAFNKKYGALEDAYKAIENEYLSVTERLRQAYKNYQENQTGANEAELIFAAEAYNSFMKANGDTILALEEPAYKSGANKINNTHTFLKNKLGASYASIENGLNGIDFSGNGKDGKYDSADNGYFANSSGSLTIFADFATKDSKGTRATLTLPDTSDLDGINPPTPSLPDTDLIEDERGSVLVLKEEDEEKDVIEQEEIEYTDGQEGGSLCIVSDGFTTHNPCSAGRI</sequence>
<feature type="coiled-coil region" evidence="1">
    <location>
        <begin position="944"/>
        <end position="978"/>
    </location>
</feature>
<feature type="chain" id="PRO_5016154962" description="Filamentous haemagglutinin FhaB/tRNA nuclease CdiA-like TPS domain-containing protein" evidence="2">
    <location>
        <begin position="28"/>
        <end position="1171"/>
    </location>
</feature>
<gene>
    <name evidence="3" type="ORF">B6S12_09650</name>
</gene>
<organism evidence="3 4">
    <name type="scientific">Helicobacter valdiviensis</name>
    <dbReference type="NCBI Taxonomy" id="1458358"/>
    <lineage>
        <taxon>Bacteria</taxon>
        <taxon>Pseudomonadati</taxon>
        <taxon>Campylobacterota</taxon>
        <taxon>Epsilonproteobacteria</taxon>
        <taxon>Campylobacterales</taxon>
        <taxon>Helicobacteraceae</taxon>
        <taxon>Helicobacter</taxon>
    </lineage>
</organism>
<evidence type="ECO:0008006" key="5">
    <source>
        <dbReference type="Google" id="ProtNLM"/>
    </source>
</evidence>
<dbReference type="RefSeq" id="WP_111230589.1">
    <property type="nucleotide sequence ID" value="NZ_NBIU01000043.1"/>
</dbReference>
<dbReference type="AlphaFoldDB" id="A0A2W6MS20"/>
<evidence type="ECO:0000313" key="3">
    <source>
        <dbReference type="EMBL" id="PZT47327.1"/>
    </source>
</evidence>
<proteinExistence type="predicted"/>
<protein>
    <recommendedName>
        <fullName evidence="5">Filamentous haemagglutinin FhaB/tRNA nuclease CdiA-like TPS domain-containing protein</fullName>
    </recommendedName>
</protein>
<keyword evidence="1" id="KW-0175">Coiled coil</keyword>
<dbReference type="EMBL" id="NBIU01000043">
    <property type="protein sequence ID" value="PZT47327.1"/>
    <property type="molecule type" value="Genomic_DNA"/>
</dbReference>
<evidence type="ECO:0000256" key="2">
    <source>
        <dbReference type="SAM" id="SignalP"/>
    </source>
</evidence>
<evidence type="ECO:0000256" key="1">
    <source>
        <dbReference type="SAM" id="Coils"/>
    </source>
</evidence>
<comment type="caution">
    <text evidence="3">The sequence shown here is derived from an EMBL/GenBank/DDBJ whole genome shotgun (WGS) entry which is preliminary data.</text>
</comment>
<keyword evidence="2" id="KW-0732">Signal</keyword>
<feature type="signal peptide" evidence="2">
    <location>
        <begin position="1"/>
        <end position="27"/>
    </location>
</feature>
<evidence type="ECO:0000313" key="4">
    <source>
        <dbReference type="Proteomes" id="UP000249746"/>
    </source>
</evidence>
<accession>A0A2W6MS20</accession>
<dbReference type="Gene3D" id="2.160.20.110">
    <property type="match status" value="1"/>
</dbReference>
<dbReference type="Proteomes" id="UP000249746">
    <property type="component" value="Unassembled WGS sequence"/>
</dbReference>
<reference evidence="3 4" key="1">
    <citation type="submission" date="2017-03" db="EMBL/GenBank/DDBJ databases">
        <title>Genomic and clinical evidence uncovers the enterohepatic species Helicobacter valdiviensis as a potential human intestinal pathogen.</title>
        <authorList>
            <person name="Fresia P."/>
            <person name="Jara R."/>
            <person name="Sierra R."/>
            <person name="Ferres I."/>
            <person name="Greif G."/>
            <person name="Iraola G."/>
            <person name="Collado L."/>
        </authorList>
    </citation>
    <scope>NUCLEOTIDE SEQUENCE [LARGE SCALE GENOMIC DNA]</scope>
    <source>
        <strain evidence="3 4">WBE14</strain>
    </source>
</reference>